<keyword evidence="10" id="KW-1185">Reference proteome</keyword>
<evidence type="ECO:0000256" key="2">
    <source>
        <dbReference type="ARBA" id="ARBA00012782"/>
    </source>
</evidence>
<dbReference type="SUPFAM" id="SSF51338">
    <property type="entry name" value="Composite domain of metallo-dependent hydrolases"/>
    <property type="match status" value="1"/>
</dbReference>
<evidence type="ECO:0000256" key="4">
    <source>
        <dbReference type="ARBA" id="ARBA00023211"/>
    </source>
</evidence>
<dbReference type="InterPro" id="IPR026912">
    <property type="entry name" value="Adenine_deam_C"/>
</dbReference>
<organism evidence="9 10">
    <name type="scientific">Apilactobacillus apinorum</name>
    <dbReference type="NCBI Taxonomy" id="1218495"/>
    <lineage>
        <taxon>Bacteria</taxon>
        <taxon>Bacillati</taxon>
        <taxon>Bacillota</taxon>
        <taxon>Bacilli</taxon>
        <taxon>Lactobacillales</taxon>
        <taxon>Lactobacillaceae</taxon>
        <taxon>Apilactobacillus</taxon>
    </lineage>
</organism>
<gene>
    <name evidence="6 9" type="primary">ade</name>
    <name evidence="9" type="ORF">AP20H10_01220</name>
</gene>
<dbReference type="Pfam" id="PF01979">
    <property type="entry name" value="Amidohydro_1"/>
    <property type="match status" value="1"/>
</dbReference>
<evidence type="ECO:0000256" key="1">
    <source>
        <dbReference type="ARBA" id="ARBA00006773"/>
    </source>
</evidence>
<evidence type="ECO:0000256" key="6">
    <source>
        <dbReference type="HAMAP-Rule" id="MF_01518"/>
    </source>
</evidence>
<feature type="domain" description="Adenine deaminase C-terminal" evidence="8">
    <location>
        <begin position="381"/>
        <end position="548"/>
    </location>
</feature>
<dbReference type="InterPro" id="IPR032466">
    <property type="entry name" value="Metal_Hydrolase"/>
</dbReference>
<evidence type="ECO:0000313" key="10">
    <source>
        <dbReference type="Proteomes" id="UP001438112"/>
    </source>
</evidence>
<evidence type="ECO:0000256" key="3">
    <source>
        <dbReference type="ARBA" id="ARBA00022801"/>
    </source>
</evidence>
<dbReference type="EMBL" id="BAABVV010000017">
    <property type="protein sequence ID" value="GAA6113759.1"/>
    <property type="molecule type" value="Genomic_DNA"/>
</dbReference>
<evidence type="ECO:0000256" key="5">
    <source>
        <dbReference type="ARBA" id="ARBA00047720"/>
    </source>
</evidence>
<dbReference type="NCBIfam" id="TIGR01178">
    <property type="entry name" value="ade"/>
    <property type="match status" value="1"/>
</dbReference>
<dbReference type="SUPFAM" id="SSF51556">
    <property type="entry name" value="Metallo-dependent hydrolases"/>
    <property type="match status" value="1"/>
</dbReference>
<evidence type="ECO:0000259" key="8">
    <source>
        <dbReference type="Pfam" id="PF13382"/>
    </source>
</evidence>
<protein>
    <recommendedName>
        <fullName evidence="2 6">Adenine deaminase</fullName>
        <shortName evidence="6">Adenase</shortName>
        <shortName evidence="6">Adenine aminase</shortName>
        <ecNumber evidence="2 6">3.5.4.2</ecNumber>
    </recommendedName>
</protein>
<dbReference type="InterPro" id="IPR006680">
    <property type="entry name" value="Amidohydro-rel"/>
</dbReference>
<dbReference type="EC" id="3.5.4.2" evidence="2 6"/>
<dbReference type="PANTHER" id="PTHR11113">
    <property type="entry name" value="N-ACETYLGLUCOSAMINE-6-PHOSPHATE DEACETYLASE"/>
    <property type="match status" value="1"/>
</dbReference>
<proteinExistence type="inferred from homology"/>
<accession>A0ABP9ZG65</accession>
<dbReference type="Proteomes" id="UP001438112">
    <property type="component" value="Unassembled WGS sequence"/>
</dbReference>
<dbReference type="RefSeq" id="WP_353317262.1">
    <property type="nucleotide sequence ID" value="NZ_BAABVV010000017.1"/>
</dbReference>
<evidence type="ECO:0000313" key="9">
    <source>
        <dbReference type="EMBL" id="GAA6113759.1"/>
    </source>
</evidence>
<keyword evidence="3 6" id="KW-0378">Hydrolase</keyword>
<keyword evidence="4 6" id="KW-0464">Manganese</keyword>
<comment type="cofactor">
    <cofactor evidence="6">
        <name>Mn(2+)</name>
        <dbReference type="ChEBI" id="CHEBI:29035"/>
    </cofactor>
</comment>
<reference evidence="9 10" key="1">
    <citation type="submission" date="2024-03" db="EMBL/GenBank/DDBJ databases">
        <title>Inconsistent identification of Apilactobacillus kunkeei-related strains obtained by well-developed overall genome related indices.</title>
        <authorList>
            <person name="Maeno S."/>
            <person name="Endo A."/>
        </authorList>
    </citation>
    <scope>NUCLEOTIDE SEQUENCE [LARGE SCALE GENOMIC DNA]</scope>
    <source>
        <strain evidence="9 10">20H-10</strain>
    </source>
</reference>
<comment type="caution">
    <text evidence="9">The sequence shown here is derived from an EMBL/GenBank/DDBJ whole genome shotgun (WGS) entry which is preliminary data.</text>
</comment>
<dbReference type="Gene3D" id="2.30.40.10">
    <property type="entry name" value="Urease, subunit C, domain 1"/>
    <property type="match status" value="1"/>
</dbReference>
<dbReference type="Gene3D" id="3.20.20.140">
    <property type="entry name" value="Metal-dependent hydrolases"/>
    <property type="match status" value="1"/>
</dbReference>
<dbReference type="CDD" id="cd01295">
    <property type="entry name" value="AdeC"/>
    <property type="match status" value="1"/>
</dbReference>
<comment type="similarity">
    <text evidence="1 6">Belongs to the metallo-dependent hydrolases superfamily. Adenine deaminase family.</text>
</comment>
<dbReference type="HAMAP" id="MF_01518">
    <property type="entry name" value="Adenine_deamin"/>
    <property type="match status" value="1"/>
</dbReference>
<name>A0ABP9ZG65_9LACO</name>
<feature type="domain" description="Amidohydrolase-related" evidence="7">
    <location>
        <begin position="53"/>
        <end position="335"/>
    </location>
</feature>
<comment type="catalytic activity">
    <reaction evidence="5 6">
        <text>adenine + H2O + H(+) = hypoxanthine + NH4(+)</text>
        <dbReference type="Rhea" id="RHEA:23688"/>
        <dbReference type="ChEBI" id="CHEBI:15377"/>
        <dbReference type="ChEBI" id="CHEBI:15378"/>
        <dbReference type="ChEBI" id="CHEBI:16708"/>
        <dbReference type="ChEBI" id="CHEBI:17368"/>
        <dbReference type="ChEBI" id="CHEBI:28938"/>
        <dbReference type="EC" id="3.5.4.2"/>
    </reaction>
</comment>
<evidence type="ECO:0000259" key="7">
    <source>
        <dbReference type="Pfam" id="PF01979"/>
    </source>
</evidence>
<dbReference type="InterPro" id="IPR006679">
    <property type="entry name" value="Adenine_deam"/>
</dbReference>
<dbReference type="InterPro" id="IPR011059">
    <property type="entry name" value="Metal-dep_hydrolase_composite"/>
</dbReference>
<dbReference type="Pfam" id="PF13382">
    <property type="entry name" value="Adenine_deam_C"/>
    <property type="match status" value="1"/>
</dbReference>
<sequence>MQTIDLHIKNGNVLNVFSKKFENKDIFINDGKIINFENDNYQPKNVIDATDQYIVPGFIDSHVHIESALVTPSELGKVLVPMGVTSIVVDPHEIANVSGADGIKYMIEDAKQSPLDVFVMLPSSVPATSFEHNGATLTAADLHQLYDEESVIGLAEVMDYPAVHNQDEDMMAKLQDAKDHGYQIDGHGAGLSLDQLNEYKANGISTDHESVNLEQMQDRLTSGMDIFLREGTVERDLQNTVQAVTEDNADRFSFCTDDKFISTIVEEGSINFNIQLAIQYGIKPETAYTMASYNAAKAHKLDQIGAIEKDYAADLVIIDHPKQVDVKKVVKAGKEMSEADFSSKPLEFGENCVHHHLKESDLQLPLNSSKCHVMGIIANHIETTHLEMDVPIDDGQFVSDLENDVLLMVDAERHHDLGTFGLALVHGFNIKNGAIATTVAHDSHNIVAVGTTPDAIYRAIEEVTATNGGIAVVDEERTLATMPLPVAGLMSDKSWQAASHELHAIEDAFNQISDGVDFDPFITLSFLTLPVIPTLKLTDQGLYDFDQQKIIDVEVANNLTPQH</sequence>
<dbReference type="PANTHER" id="PTHR11113:SF2">
    <property type="entry name" value="ADENINE DEAMINASE"/>
    <property type="match status" value="1"/>
</dbReference>